<accession>A0A3P3VLT4</accession>
<evidence type="ECO:0000313" key="1">
    <source>
        <dbReference type="EMBL" id="RRJ82838.1"/>
    </source>
</evidence>
<dbReference type="EMBL" id="QWEZ01000002">
    <property type="protein sequence ID" value="RRJ82838.1"/>
    <property type="molecule type" value="Genomic_DNA"/>
</dbReference>
<reference evidence="1 2" key="2">
    <citation type="submission" date="2018-12" db="EMBL/GenBank/DDBJ databases">
        <title>Simiduia agarivorans gen. nov., sp. nov., a marine, agarolytic bacterium isolated from shallow coastal water from Keelung, Taiwan.</title>
        <authorList>
            <person name="Shieh W.Y."/>
        </authorList>
    </citation>
    <scope>NUCLEOTIDE SEQUENCE [LARGE SCALE GENOMIC DNA]</scope>
    <source>
        <strain evidence="1 2">GTF-13</strain>
    </source>
</reference>
<protein>
    <submittedName>
        <fullName evidence="1">Uncharacterized protein</fullName>
    </submittedName>
</protein>
<organism evidence="1 2">
    <name type="scientific">Aestuariirhabdus litorea</name>
    <dbReference type="NCBI Taxonomy" id="2528527"/>
    <lineage>
        <taxon>Bacteria</taxon>
        <taxon>Pseudomonadati</taxon>
        <taxon>Pseudomonadota</taxon>
        <taxon>Gammaproteobacteria</taxon>
        <taxon>Oceanospirillales</taxon>
        <taxon>Aestuariirhabdaceae</taxon>
        <taxon>Aestuariirhabdus</taxon>
    </lineage>
</organism>
<evidence type="ECO:0000313" key="2">
    <source>
        <dbReference type="Proteomes" id="UP000280792"/>
    </source>
</evidence>
<comment type="caution">
    <text evidence="1">The sequence shown here is derived from an EMBL/GenBank/DDBJ whole genome shotgun (WGS) entry which is preliminary data.</text>
</comment>
<reference evidence="1 2" key="1">
    <citation type="submission" date="2018-08" db="EMBL/GenBank/DDBJ databases">
        <authorList>
            <person name="Khan S.A."/>
        </authorList>
    </citation>
    <scope>NUCLEOTIDE SEQUENCE [LARGE SCALE GENOMIC DNA]</scope>
    <source>
        <strain evidence="1 2">GTF-13</strain>
    </source>
</reference>
<dbReference type="RefSeq" id="WP_125016946.1">
    <property type="nucleotide sequence ID" value="NZ_QWEZ01000002.1"/>
</dbReference>
<proteinExistence type="predicted"/>
<gene>
    <name evidence="1" type="ORF">D0544_13390</name>
</gene>
<dbReference type="Proteomes" id="UP000280792">
    <property type="component" value="Unassembled WGS sequence"/>
</dbReference>
<dbReference type="AlphaFoldDB" id="A0A3P3VLT4"/>
<name>A0A3P3VLT4_9GAMM</name>
<keyword evidence="2" id="KW-1185">Reference proteome</keyword>
<sequence length="169" mass="18713">MSDTGTLYVKTPKGIEAVGQRNQGLPARARQMLLLVDGKRDLEALTAMLPGDRMKEALDQLLADGYITPLKSDPPKAGLGFSLRRAVPDEGPKPKDDNERIELARNFMVNTTRTFIGYTGEPLIQKVEACQTISELQSLFDDWRETVKANPEGSQRMSELEPRLAALIS</sequence>